<proteinExistence type="predicted"/>
<dbReference type="GO" id="GO:0004497">
    <property type="term" value="F:monooxygenase activity"/>
    <property type="evidence" value="ECO:0007669"/>
    <property type="project" value="UniProtKB-KW"/>
</dbReference>
<dbReference type="InterPro" id="IPR011008">
    <property type="entry name" value="Dimeric_a/b-barrel"/>
</dbReference>
<dbReference type="AlphaFoldDB" id="A0A6I3L8T6"/>
<evidence type="ECO:0000313" key="2">
    <source>
        <dbReference type="EMBL" id="MTE17184.1"/>
    </source>
</evidence>
<evidence type="ECO:0000259" key="1">
    <source>
        <dbReference type="PROSITE" id="PS51725"/>
    </source>
</evidence>
<name>A0A6I3L8T6_9NOCA</name>
<comment type="caution">
    <text evidence="2">The sequence shown here is derived from an EMBL/GenBank/DDBJ whole genome shotgun (WGS) entry which is preliminary data.</text>
</comment>
<protein>
    <submittedName>
        <fullName evidence="2">Antibiotic biosynthesis monooxygenase</fullName>
    </submittedName>
</protein>
<dbReference type="PANTHER" id="PTHR33336">
    <property type="entry name" value="QUINOL MONOOXYGENASE YGIN-RELATED"/>
    <property type="match status" value="1"/>
</dbReference>
<accession>A0A6I3L8T6</accession>
<sequence length="107" mass="11209">MADPCVVVATMIAEPGQEDLVEQTLRAAAPAVHAEPGCVRYALHRHAKNPGHFVMIEKWASREALRAHGQGAALREVGAALAEALAAPPDVQVFEPLPAGDAEQGAL</sequence>
<dbReference type="InterPro" id="IPR050744">
    <property type="entry name" value="AI-2_Isomerase_LsrG"/>
</dbReference>
<dbReference type="PANTHER" id="PTHR33336:SF15">
    <property type="entry name" value="ABM DOMAIN-CONTAINING PROTEIN"/>
    <property type="match status" value="1"/>
</dbReference>
<evidence type="ECO:0000313" key="3">
    <source>
        <dbReference type="Proteomes" id="UP000432464"/>
    </source>
</evidence>
<gene>
    <name evidence="2" type="ORF">GLP40_31155</name>
</gene>
<dbReference type="PROSITE" id="PS51725">
    <property type="entry name" value="ABM"/>
    <property type="match status" value="1"/>
</dbReference>
<keyword evidence="3" id="KW-1185">Reference proteome</keyword>
<dbReference type="EMBL" id="WMBB01000020">
    <property type="protein sequence ID" value="MTE17184.1"/>
    <property type="molecule type" value="Genomic_DNA"/>
</dbReference>
<reference evidence="2 3" key="1">
    <citation type="submission" date="2019-11" db="EMBL/GenBank/DDBJ databases">
        <title>Nocardia sp. nov. CT2-14 isolated from soil.</title>
        <authorList>
            <person name="Kanchanasin P."/>
            <person name="Tanasupawat S."/>
            <person name="Yuki M."/>
            <person name="Kudo T."/>
        </authorList>
    </citation>
    <scope>NUCLEOTIDE SEQUENCE [LARGE SCALE GENOMIC DNA]</scope>
    <source>
        <strain evidence="2 3">CT2-14</strain>
    </source>
</reference>
<dbReference type="Gene3D" id="3.30.70.100">
    <property type="match status" value="1"/>
</dbReference>
<dbReference type="InterPro" id="IPR007138">
    <property type="entry name" value="ABM_dom"/>
</dbReference>
<keyword evidence="2" id="KW-0503">Monooxygenase</keyword>
<feature type="domain" description="ABM" evidence="1">
    <location>
        <begin position="5"/>
        <end position="94"/>
    </location>
</feature>
<dbReference type="SUPFAM" id="SSF54909">
    <property type="entry name" value="Dimeric alpha+beta barrel"/>
    <property type="match status" value="1"/>
</dbReference>
<dbReference type="Pfam" id="PF03992">
    <property type="entry name" value="ABM"/>
    <property type="match status" value="1"/>
</dbReference>
<dbReference type="Proteomes" id="UP000432464">
    <property type="component" value="Unassembled WGS sequence"/>
</dbReference>
<keyword evidence="2" id="KW-0560">Oxidoreductase</keyword>
<organism evidence="2 3">
    <name type="scientific">Nocardia aurantiaca</name>
    <dbReference type="NCBI Taxonomy" id="2675850"/>
    <lineage>
        <taxon>Bacteria</taxon>
        <taxon>Bacillati</taxon>
        <taxon>Actinomycetota</taxon>
        <taxon>Actinomycetes</taxon>
        <taxon>Mycobacteriales</taxon>
        <taxon>Nocardiaceae</taxon>
        <taxon>Nocardia</taxon>
    </lineage>
</organism>
<dbReference type="RefSeq" id="WP_154791588.1">
    <property type="nucleotide sequence ID" value="NZ_WMBB01000020.1"/>
</dbReference>